<evidence type="ECO:0000313" key="2">
    <source>
        <dbReference type="EMBL" id="QNN58767.1"/>
    </source>
</evidence>
<dbReference type="InterPro" id="IPR009739">
    <property type="entry name" value="LprI-like_N"/>
</dbReference>
<evidence type="ECO:0000313" key="3">
    <source>
        <dbReference type="Proteomes" id="UP000515811"/>
    </source>
</evidence>
<gene>
    <name evidence="2" type="ORF">H9K76_08140</name>
</gene>
<name>A0A7G9RT42_9BURK</name>
<feature type="domain" description="Lysozyme inhibitor LprI-like N-terminal" evidence="1">
    <location>
        <begin position="70"/>
        <end position="148"/>
    </location>
</feature>
<organism evidence="2 3">
    <name type="scientific">Diaphorobacter ruginosibacter</name>
    <dbReference type="NCBI Taxonomy" id="1715720"/>
    <lineage>
        <taxon>Bacteria</taxon>
        <taxon>Pseudomonadati</taxon>
        <taxon>Pseudomonadota</taxon>
        <taxon>Betaproteobacteria</taxon>
        <taxon>Burkholderiales</taxon>
        <taxon>Comamonadaceae</taxon>
        <taxon>Diaphorobacter</taxon>
    </lineage>
</organism>
<dbReference type="RefSeq" id="WP_187599421.1">
    <property type="nucleotide sequence ID" value="NZ_CP060714.1"/>
</dbReference>
<sequence length="156" mass="17594">MKNVRGEGSPVIFQTFADEAQVNVLIKLAAIIGLACIQPGIHAAEYKTSLEHRKCTNAVIPGETEGEFFAACDMAELKRQDVLLNERYNRLRSMLAKEQVPILIKGQKAWLRQREDWCQFERTLSGSSPAQNYAGCILESTLRQIETLELSIQRVE</sequence>
<reference evidence="2 3" key="1">
    <citation type="submission" date="2020-08" db="EMBL/GenBank/DDBJ databases">
        <title>Genome sequence of Diaphorobacter ruginosibacter DSM 27467T.</title>
        <authorList>
            <person name="Hyun D.-W."/>
            <person name="Bae J.-W."/>
        </authorList>
    </citation>
    <scope>NUCLEOTIDE SEQUENCE [LARGE SCALE GENOMIC DNA]</scope>
    <source>
        <strain evidence="2 3">DSM 27467</strain>
    </source>
</reference>
<dbReference type="EMBL" id="CP060714">
    <property type="protein sequence ID" value="QNN58767.1"/>
    <property type="molecule type" value="Genomic_DNA"/>
</dbReference>
<dbReference type="Gene3D" id="1.20.1270.180">
    <property type="match status" value="1"/>
</dbReference>
<accession>A0A7G9RT42</accession>
<evidence type="ECO:0000259" key="1">
    <source>
        <dbReference type="Pfam" id="PF07007"/>
    </source>
</evidence>
<dbReference type="AlphaFoldDB" id="A0A7G9RT42"/>
<dbReference type="Proteomes" id="UP000515811">
    <property type="component" value="Chromosome"/>
</dbReference>
<dbReference type="KEGG" id="drg:H9K76_08140"/>
<keyword evidence="3" id="KW-1185">Reference proteome</keyword>
<protein>
    <submittedName>
        <fullName evidence="2">DUF1311 domain-containing protein</fullName>
    </submittedName>
</protein>
<proteinExistence type="predicted"/>
<dbReference type="Pfam" id="PF07007">
    <property type="entry name" value="LprI"/>
    <property type="match status" value="1"/>
</dbReference>